<reference evidence="1 2" key="1">
    <citation type="submission" date="2024-02" db="EMBL/GenBank/DDBJ databases">
        <authorList>
            <person name="Chen Y."/>
            <person name="Shah S."/>
            <person name="Dougan E. K."/>
            <person name="Thang M."/>
            <person name="Chan C."/>
        </authorList>
    </citation>
    <scope>NUCLEOTIDE SEQUENCE [LARGE SCALE GENOMIC DNA]</scope>
</reference>
<protein>
    <recommendedName>
        <fullName evidence="3">SCP2 domain-containing protein</fullName>
    </recommendedName>
</protein>
<keyword evidence="2" id="KW-1185">Reference proteome</keyword>
<sequence>MDSSSLAELNAILASLPVDGDYNLQVGVAGQIGFARTHQGHLYVASGQASSPRTTLRFESTETVQRLIAGGKRAALPLVARGHLRVEGDLGQLEADLTAKTICLRNPG</sequence>
<name>A0ABP0QET2_9DINO</name>
<evidence type="ECO:0008006" key="3">
    <source>
        <dbReference type="Google" id="ProtNLM"/>
    </source>
</evidence>
<dbReference type="EMBL" id="CAXAMN010024373">
    <property type="protein sequence ID" value="CAK9086153.1"/>
    <property type="molecule type" value="Genomic_DNA"/>
</dbReference>
<accession>A0ABP0QET2</accession>
<evidence type="ECO:0000313" key="1">
    <source>
        <dbReference type="EMBL" id="CAK9086153.1"/>
    </source>
</evidence>
<proteinExistence type="predicted"/>
<dbReference type="Proteomes" id="UP001642484">
    <property type="component" value="Unassembled WGS sequence"/>
</dbReference>
<comment type="caution">
    <text evidence="1">The sequence shown here is derived from an EMBL/GenBank/DDBJ whole genome shotgun (WGS) entry which is preliminary data.</text>
</comment>
<organism evidence="1 2">
    <name type="scientific">Durusdinium trenchii</name>
    <dbReference type="NCBI Taxonomy" id="1381693"/>
    <lineage>
        <taxon>Eukaryota</taxon>
        <taxon>Sar</taxon>
        <taxon>Alveolata</taxon>
        <taxon>Dinophyceae</taxon>
        <taxon>Suessiales</taxon>
        <taxon>Symbiodiniaceae</taxon>
        <taxon>Durusdinium</taxon>
    </lineage>
</organism>
<gene>
    <name evidence="1" type="ORF">CCMP2556_LOCUS41773</name>
</gene>
<evidence type="ECO:0000313" key="2">
    <source>
        <dbReference type="Proteomes" id="UP001642484"/>
    </source>
</evidence>